<accession>A0A821FKA9</accession>
<gene>
    <name evidence="1" type="ORF">OVN521_LOCUS46861</name>
</gene>
<proteinExistence type="predicted"/>
<evidence type="ECO:0000313" key="2">
    <source>
        <dbReference type="Proteomes" id="UP000663866"/>
    </source>
</evidence>
<organism evidence="1 2">
    <name type="scientific">Rotaria magnacalcarata</name>
    <dbReference type="NCBI Taxonomy" id="392030"/>
    <lineage>
        <taxon>Eukaryota</taxon>
        <taxon>Metazoa</taxon>
        <taxon>Spiralia</taxon>
        <taxon>Gnathifera</taxon>
        <taxon>Rotifera</taxon>
        <taxon>Eurotatoria</taxon>
        <taxon>Bdelloidea</taxon>
        <taxon>Philodinida</taxon>
        <taxon>Philodinidae</taxon>
        <taxon>Rotaria</taxon>
    </lineage>
</organism>
<protein>
    <submittedName>
        <fullName evidence="1">Uncharacterized protein</fullName>
    </submittedName>
</protein>
<dbReference type="AlphaFoldDB" id="A0A821FKA9"/>
<dbReference type="EMBL" id="CAJOBG010087384">
    <property type="protein sequence ID" value="CAF4652962.1"/>
    <property type="molecule type" value="Genomic_DNA"/>
</dbReference>
<dbReference type="Proteomes" id="UP000663866">
    <property type="component" value="Unassembled WGS sequence"/>
</dbReference>
<name>A0A821FKA9_9BILA</name>
<keyword evidence="2" id="KW-1185">Reference proteome</keyword>
<comment type="caution">
    <text evidence="1">The sequence shown here is derived from an EMBL/GenBank/DDBJ whole genome shotgun (WGS) entry which is preliminary data.</text>
</comment>
<feature type="non-terminal residue" evidence="1">
    <location>
        <position position="27"/>
    </location>
</feature>
<evidence type="ECO:0000313" key="1">
    <source>
        <dbReference type="EMBL" id="CAF4652962.1"/>
    </source>
</evidence>
<sequence>MQVYGISRLTSNTMRRAFPIFRNLLQT</sequence>
<reference evidence="1" key="1">
    <citation type="submission" date="2021-02" db="EMBL/GenBank/DDBJ databases">
        <authorList>
            <person name="Nowell W R."/>
        </authorList>
    </citation>
    <scope>NUCLEOTIDE SEQUENCE</scope>
</reference>